<evidence type="ECO:0000313" key="2">
    <source>
        <dbReference type="EMBL" id="QTH64602.1"/>
    </source>
</evidence>
<evidence type="ECO:0008006" key="4">
    <source>
        <dbReference type="Google" id="ProtNLM"/>
    </source>
</evidence>
<sequence>MRKSAFFPLASTPTALGLTALLMAPLSSLASSSGVSGYVPLNQNPYLESHINRLMVAAELGAVKRPYAINQVRRAVQKICDVENVSKPALKKGCYVVKDYIERVDSGSYVNHASVSARYTKDSDLNDTQPTMAIANQRGEEIDAVWQLQGQAVLTYGDYLALNAGAKAWQGEVNLEDSYVSIGVPYLQLDVGYKPHWLSPFKQSAMLLSTHAPTFANVSLSNNTPLTDWNINYELFAGQLSESQNILYQGELITGKPMLTGVHFSISPAPGFTLALNRILQSGGGERGNGFGDILDAFFDPSGSDNTSENLSVDEQFGNQAASIVTRFDFPGDTPFSIYMEYAGEDTSRGTNYRLGNSSLSAGFDFPLLFNRFSLNYEYSNWQNGWYVHHVYRDGLVNDGRIIGHYGAELRARSNSGAGESIGASTHNLELGWQISPSERVEFGFSTIKNNELSSYDYVNGRTFSLDWYTNVAGYNSKISILNTRNTFDEKYTSLSFTLFQ</sequence>
<organism evidence="2 3">
    <name type="scientific">Psychrosphaera ytuae</name>
    <dbReference type="NCBI Taxonomy" id="2820710"/>
    <lineage>
        <taxon>Bacteria</taxon>
        <taxon>Pseudomonadati</taxon>
        <taxon>Pseudomonadota</taxon>
        <taxon>Gammaproteobacteria</taxon>
        <taxon>Alteromonadales</taxon>
        <taxon>Pseudoalteromonadaceae</taxon>
        <taxon>Psychrosphaera</taxon>
    </lineage>
</organism>
<dbReference type="Proteomes" id="UP000682739">
    <property type="component" value="Chromosome"/>
</dbReference>
<name>A0A975HIU0_9GAMM</name>
<dbReference type="Gene3D" id="2.40.160.130">
    <property type="entry name" value="Capsule assembly protein Wzi"/>
    <property type="match status" value="1"/>
</dbReference>
<dbReference type="InterPro" id="IPR038636">
    <property type="entry name" value="Wzi_sf"/>
</dbReference>
<gene>
    <name evidence="2" type="ORF">J1N51_03795</name>
</gene>
<reference evidence="2" key="1">
    <citation type="submission" date="2021-03" db="EMBL/GenBank/DDBJ databases">
        <title>Description of Psychrosphaera ytuae sp. nov. isolated from deep sea sediment of South China Sea.</title>
        <authorList>
            <person name="Zhang J."/>
            <person name="Xu X.-D."/>
        </authorList>
    </citation>
    <scope>NUCLEOTIDE SEQUENCE</scope>
    <source>
        <strain evidence="2">MTZ26</strain>
    </source>
</reference>
<dbReference type="RefSeq" id="WP_208832656.1">
    <property type="nucleotide sequence ID" value="NZ_CP072110.1"/>
</dbReference>
<dbReference type="KEGG" id="psym:J1N51_03795"/>
<accession>A0A975HIU0</accession>
<keyword evidence="3" id="KW-1185">Reference proteome</keyword>
<dbReference type="Pfam" id="PF14052">
    <property type="entry name" value="Caps_assemb_Wzi"/>
    <property type="match status" value="1"/>
</dbReference>
<evidence type="ECO:0000256" key="1">
    <source>
        <dbReference type="SAM" id="SignalP"/>
    </source>
</evidence>
<evidence type="ECO:0000313" key="3">
    <source>
        <dbReference type="Proteomes" id="UP000682739"/>
    </source>
</evidence>
<feature type="signal peptide" evidence="1">
    <location>
        <begin position="1"/>
        <end position="30"/>
    </location>
</feature>
<proteinExistence type="predicted"/>
<dbReference type="AlphaFoldDB" id="A0A975HIU0"/>
<dbReference type="InterPro" id="IPR026950">
    <property type="entry name" value="Caps_assemb_Wzi"/>
</dbReference>
<protein>
    <recommendedName>
        <fullName evidence="4">Capsule assembly Wzi family protein</fullName>
    </recommendedName>
</protein>
<keyword evidence="1" id="KW-0732">Signal</keyword>
<feature type="chain" id="PRO_5037248271" description="Capsule assembly Wzi family protein" evidence="1">
    <location>
        <begin position="31"/>
        <end position="501"/>
    </location>
</feature>
<dbReference type="EMBL" id="CP072110">
    <property type="protein sequence ID" value="QTH64602.1"/>
    <property type="molecule type" value="Genomic_DNA"/>
</dbReference>